<organism evidence="4">
    <name type="scientific">viral metagenome</name>
    <dbReference type="NCBI Taxonomy" id="1070528"/>
    <lineage>
        <taxon>unclassified sequences</taxon>
        <taxon>metagenomes</taxon>
        <taxon>organismal metagenomes</taxon>
    </lineage>
</organism>
<dbReference type="InterPro" id="IPR029063">
    <property type="entry name" value="SAM-dependent_MTases_sf"/>
</dbReference>
<dbReference type="Gene3D" id="3.40.50.150">
    <property type="entry name" value="Vaccinia Virus protein VP39"/>
    <property type="match status" value="1"/>
</dbReference>
<evidence type="ECO:0000313" key="4">
    <source>
        <dbReference type="EMBL" id="QJA98149.1"/>
    </source>
</evidence>
<dbReference type="AlphaFoldDB" id="A0A6M3LVT1"/>
<dbReference type="SUPFAM" id="SSF53335">
    <property type="entry name" value="S-adenosyl-L-methionine-dependent methyltransferases"/>
    <property type="match status" value="1"/>
</dbReference>
<accession>A0A6M3LVT1</accession>
<dbReference type="Pfam" id="PF05063">
    <property type="entry name" value="MT-A70"/>
    <property type="match status" value="1"/>
</dbReference>
<dbReference type="InterPro" id="IPR002052">
    <property type="entry name" value="DNA_methylase_N6_adenine_CS"/>
</dbReference>
<proteinExistence type="predicted"/>
<dbReference type="PANTHER" id="PTHR12829:SF7">
    <property type="entry name" value="N6-ADENOSINE-METHYLTRANSFERASE CATALYTIC SUBUNIT"/>
    <property type="match status" value="1"/>
</dbReference>
<dbReference type="PROSITE" id="PS00092">
    <property type="entry name" value="N6_MTASE"/>
    <property type="match status" value="1"/>
</dbReference>
<name>A0A6M3LVT1_9ZZZZ</name>
<reference evidence="4" key="1">
    <citation type="submission" date="2020-03" db="EMBL/GenBank/DDBJ databases">
        <title>The deep terrestrial virosphere.</title>
        <authorList>
            <person name="Holmfeldt K."/>
            <person name="Nilsson E."/>
            <person name="Simone D."/>
            <person name="Lopez-Fernandez M."/>
            <person name="Wu X."/>
            <person name="de Brujin I."/>
            <person name="Lundin D."/>
            <person name="Andersson A."/>
            <person name="Bertilsson S."/>
            <person name="Dopson M."/>
        </authorList>
    </citation>
    <scope>NUCLEOTIDE SEQUENCE</scope>
    <source>
        <strain evidence="4">MM415B05637</strain>
    </source>
</reference>
<dbReference type="PANTHER" id="PTHR12829">
    <property type="entry name" value="N6-ADENOSINE-METHYLTRANSFERASE"/>
    <property type="match status" value="1"/>
</dbReference>
<dbReference type="GO" id="GO:0032259">
    <property type="term" value="P:methylation"/>
    <property type="evidence" value="ECO:0007669"/>
    <property type="project" value="UniProtKB-KW"/>
</dbReference>
<keyword evidence="1 4" id="KW-0489">Methyltransferase</keyword>
<evidence type="ECO:0000256" key="3">
    <source>
        <dbReference type="ARBA" id="ARBA00022691"/>
    </source>
</evidence>
<dbReference type="GO" id="GO:0001734">
    <property type="term" value="F:mRNA m(6)A methyltransferase activity"/>
    <property type="evidence" value="ECO:0007669"/>
    <property type="project" value="UniProtKB-ARBA"/>
</dbReference>
<dbReference type="EMBL" id="MT143556">
    <property type="protein sequence ID" value="QJA98149.1"/>
    <property type="molecule type" value="Genomic_DNA"/>
</dbReference>
<dbReference type="PROSITE" id="PS51143">
    <property type="entry name" value="MT_A70"/>
    <property type="match status" value="1"/>
</dbReference>
<gene>
    <name evidence="4" type="ORF">MM415B05637_0009</name>
</gene>
<evidence type="ECO:0000256" key="1">
    <source>
        <dbReference type="ARBA" id="ARBA00022603"/>
    </source>
</evidence>
<dbReference type="InterPro" id="IPR007757">
    <property type="entry name" value="MT-A70-like"/>
</dbReference>
<dbReference type="GO" id="GO:0003676">
    <property type="term" value="F:nucleic acid binding"/>
    <property type="evidence" value="ECO:0007669"/>
    <property type="project" value="InterPro"/>
</dbReference>
<evidence type="ECO:0000256" key="2">
    <source>
        <dbReference type="ARBA" id="ARBA00022679"/>
    </source>
</evidence>
<dbReference type="GO" id="GO:0005634">
    <property type="term" value="C:nucleus"/>
    <property type="evidence" value="ECO:0007669"/>
    <property type="project" value="TreeGrafter"/>
</dbReference>
<keyword evidence="2 4" id="KW-0808">Transferase</keyword>
<keyword evidence="3" id="KW-0949">S-adenosyl-L-methionine</keyword>
<protein>
    <submittedName>
        <fullName evidence="4">Putative methyltransferase</fullName>
    </submittedName>
</protein>
<sequence>MTTELVHFDAARRELALASNIDEIKILRDKAEALRQYIRQQGASLEMQNQCAEIKLKAERKAGEMIKDDPDIRQGGSKFHDVTLNDYGITNLQSHRWQLEASVPEPILEQHIAEVKAKGEELTSIGVQRLAARLQRKEYIDQTLSMPTNKYRTIIIDPPWPIQKIEREVAITQQQMDYQTWDLDRIRDLPLPADDNCHLYLWTTQRYLPSSFSILQAWGFAYIFTMVWHKNGGFQPFNLPQYNCEFCLFGKKGDLPFLDTKDFFTCFNGGRREHSRKPIEFYELIKRVSPEPRIEIFSREKYDGFDQYGDETNRFENS</sequence>